<accession>A0A6J4NDM3</accession>
<name>A0A6J4NDM3_9CYAN</name>
<feature type="region of interest" description="Disordered" evidence="1">
    <location>
        <begin position="486"/>
        <end position="511"/>
    </location>
</feature>
<evidence type="ECO:0000313" key="2">
    <source>
        <dbReference type="EMBL" id="CAA9385271.1"/>
    </source>
</evidence>
<proteinExistence type="predicted"/>
<organism evidence="2">
    <name type="scientific">uncultured Leptolyngbya sp</name>
    <dbReference type="NCBI Taxonomy" id="332963"/>
    <lineage>
        <taxon>Bacteria</taxon>
        <taxon>Bacillati</taxon>
        <taxon>Cyanobacteriota</taxon>
        <taxon>Cyanophyceae</taxon>
        <taxon>Leptolyngbyales</taxon>
        <taxon>Leptolyngbyaceae</taxon>
        <taxon>Leptolyngbya group</taxon>
        <taxon>Leptolyngbya</taxon>
        <taxon>environmental samples</taxon>
    </lineage>
</organism>
<dbReference type="AlphaFoldDB" id="A0A6J4NDM3"/>
<gene>
    <name evidence="2" type="ORF">AVDCRST_MAG94-5106</name>
</gene>
<feature type="compositionally biased region" description="Polar residues" evidence="1">
    <location>
        <begin position="488"/>
        <end position="511"/>
    </location>
</feature>
<protein>
    <submittedName>
        <fullName evidence="2">Uncharacterized protein</fullName>
    </submittedName>
</protein>
<reference evidence="2" key="1">
    <citation type="submission" date="2020-02" db="EMBL/GenBank/DDBJ databases">
        <authorList>
            <person name="Meier V. D."/>
        </authorList>
    </citation>
    <scope>NUCLEOTIDE SEQUENCE</scope>
    <source>
        <strain evidence="2">AVDCRST_MAG94</strain>
    </source>
</reference>
<sequence length="511" mass="56741">MGPLIDKADSASEEINKAVERVFQRNNLIRDCIDRHTDALIGKLPTWFFKDSNGERVALEPDEDTGEVPDSPASQADKLIQRWLDRVLNLATAQDSDLDNAFTEAAKNAAVTNMGYLRLWSPKRFRDALDPVQRVAIHCPSNDAVEYIYDDDRFLERINYHYTVDDKQFIESQTIDPETNETVFEIQDDRGNVLKDTETGEDQIFRMALGGRYTIQRIQAPSLITESARDAQNAINFVLTMMVRNLEQAGFLERIILGAMPPGREEYVDGEKKFIPDTKFRIGAGQTTFLQGTPVMDEEGSVKGYGTPSVNYREPVDIETFERSHKVETAILYTQMGQGHLVAADLNMSGIARVQARQDFDRKLEKHRNTVQSAIGGIMGAALLMMVDDPTPYLSLDVAVQLRLSTSKPLPEELDQNRQDYVAKLRSQSTAMSAAGIEDTDAERALIREEQMENNALTTATTLLSLGAQDADSAIAMLDAAGAVPRGTRSTVDPNIPLNPSNDDTTTAGTN</sequence>
<dbReference type="EMBL" id="CADCTY010001763">
    <property type="protein sequence ID" value="CAA9385271.1"/>
    <property type="molecule type" value="Genomic_DNA"/>
</dbReference>
<evidence type="ECO:0000256" key="1">
    <source>
        <dbReference type="SAM" id="MobiDB-lite"/>
    </source>
</evidence>